<proteinExistence type="predicted"/>
<reference evidence="3" key="1">
    <citation type="submission" date="2021-01" db="EMBL/GenBank/DDBJ databases">
        <authorList>
            <person name="Corre E."/>
            <person name="Pelletier E."/>
            <person name="Niang G."/>
            <person name="Scheremetjew M."/>
            <person name="Finn R."/>
            <person name="Kale V."/>
            <person name="Holt S."/>
            <person name="Cochrane G."/>
            <person name="Meng A."/>
            <person name="Brown T."/>
            <person name="Cohen L."/>
        </authorList>
    </citation>
    <scope>NUCLEOTIDE SEQUENCE</scope>
    <source>
        <strain evidence="3">RCC3387</strain>
    </source>
</reference>
<dbReference type="AlphaFoldDB" id="A0A7S2KK97"/>
<accession>A0A7S2KK97</accession>
<gene>
    <name evidence="3" type="ORF">BRAN1462_LOCUS30511</name>
</gene>
<evidence type="ECO:0000256" key="2">
    <source>
        <dbReference type="SAM" id="SignalP"/>
    </source>
</evidence>
<dbReference type="Gene3D" id="1.20.5.340">
    <property type="match status" value="1"/>
</dbReference>
<sequence>MFRAGVSALALVAAAWGAPAAPSDEAVCPAGAACGARAAAAEEAALLQVQGPNTWGQTTPAPSVQCTYSGTYCAGDQCCPRAPETGDKTYPCPSASPKFIGCDVTTTWWLYGEVMRLRGQIDALSANQTHLTSQVDALRADDTQLRAEVDALRANETQLKAEVDAMAENQTHLQTTVGALEDNETRLQAEVEALNATVQESCGLFVKDGDTLVLKGAKLMVEADCSSGPVLSTSCLSASVQ</sequence>
<feature type="signal peptide" evidence="2">
    <location>
        <begin position="1"/>
        <end position="17"/>
    </location>
</feature>
<evidence type="ECO:0000313" key="3">
    <source>
        <dbReference type="EMBL" id="CAD9577939.1"/>
    </source>
</evidence>
<dbReference type="EMBL" id="HBGW01047903">
    <property type="protein sequence ID" value="CAD9577939.1"/>
    <property type="molecule type" value="Transcribed_RNA"/>
</dbReference>
<keyword evidence="2" id="KW-0732">Signal</keyword>
<feature type="coiled-coil region" evidence="1">
    <location>
        <begin position="135"/>
        <end position="197"/>
    </location>
</feature>
<name>A0A7S2KK97_9DINO</name>
<protein>
    <submittedName>
        <fullName evidence="3">Uncharacterized protein</fullName>
    </submittedName>
</protein>
<evidence type="ECO:0000256" key="1">
    <source>
        <dbReference type="SAM" id="Coils"/>
    </source>
</evidence>
<organism evidence="3">
    <name type="scientific">Zooxanthella nutricula</name>
    <dbReference type="NCBI Taxonomy" id="1333877"/>
    <lineage>
        <taxon>Eukaryota</taxon>
        <taxon>Sar</taxon>
        <taxon>Alveolata</taxon>
        <taxon>Dinophyceae</taxon>
        <taxon>Peridiniales</taxon>
        <taxon>Peridiniales incertae sedis</taxon>
        <taxon>Zooxanthella</taxon>
    </lineage>
</organism>
<keyword evidence="1" id="KW-0175">Coiled coil</keyword>
<feature type="chain" id="PRO_5030756206" evidence="2">
    <location>
        <begin position="18"/>
        <end position="241"/>
    </location>
</feature>